<comment type="caution">
    <text evidence="1">The sequence shown here is derived from an EMBL/GenBank/DDBJ whole genome shotgun (WGS) entry which is preliminary data.</text>
</comment>
<keyword evidence="2" id="KW-1185">Reference proteome</keyword>
<evidence type="ECO:0000313" key="2">
    <source>
        <dbReference type="Proteomes" id="UP000789525"/>
    </source>
</evidence>
<feature type="non-terminal residue" evidence="1">
    <location>
        <position position="1"/>
    </location>
</feature>
<gene>
    <name evidence="1" type="ORF">ACOLOM_LOCUS14288</name>
</gene>
<name>A0ACA9R7S5_9GLOM</name>
<dbReference type="Proteomes" id="UP000789525">
    <property type="component" value="Unassembled WGS sequence"/>
</dbReference>
<evidence type="ECO:0000313" key="1">
    <source>
        <dbReference type="EMBL" id="CAG8780219.1"/>
    </source>
</evidence>
<sequence>AGSQHTPQVLLLSGIGDKKLLDSLGIKVVSDLPGVGQNFQDHPGATPNATFLNDLNPNPGNVTNSTWLAEQRVLYDNEKKGVWTTSAANSAAFLPFHLFTNRVTEQHKLLIKGAHAANIAFAEYANGGSAATPL</sequence>
<reference evidence="1" key="1">
    <citation type="submission" date="2021-06" db="EMBL/GenBank/DDBJ databases">
        <authorList>
            <person name="Kallberg Y."/>
            <person name="Tangrot J."/>
            <person name="Rosling A."/>
        </authorList>
    </citation>
    <scope>NUCLEOTIDE SEQUENCE</scope>
    <source>
        <strain evidence="1">CL356</strain>
    </source>
</reference>
<dbReference type="EMBL" id="CAJVPT010071089">
    <property type="protein sequence ID" value="CAG8780219.1"/>
    <property type="molecule type" value="Genomic_DNA"/>
</dbReference>
<protein>
    <submittedName>
        <fullName evidence="1">3182_t:CDS:1</fullName>
    </submittedName>
</protein>
<organism evidence="1 2">
    <name type="scientific">Acaulospora colombiana</name>
    <dbReference type="NCBI Taxonomy" id="27376"/>
    <lineage>
        <taxon>Eukaryota</taxon>
        <taxon>Fungi</taxon>
        <taxon>Fungi incertae sedis</taxon>
        <taxon>Mucoromycota</taxon>
        <taxon>Glomeromycotina</taxon>
        <taxon>Glomeromycetes</taxon>
        <taxon>Diversisporales</taxon>
        <taxon>Acaulosporaceae</taxon>
        <taxon>Acaulospora</taxon>
    </lineage>
</organism>
<accession>A0ACA9R7S5</accession>
<proteinExistence type="predicted"/>
<feature type="non-terminal residue" evidence="1">
    <location>
        <position position="134"/>
    </location>
</feature>